<dbReference type="Proteomes" id="UP000431304">
    <property type="component" value="Unassembled WGS sequence"/>
</dbReference>
<evidence type="ECO:0000313" key="3">
    <source>
        <dbReference type="Proteomes" id="UP000095492"/>
    </source>
</evidence>
<protein>
    <submittedName>
        <fullName evidence="1">Uncharacterized protein</fullName>
    </submittedName>
</protein>
<evidence type="ECO:0000313" key="4">
    <source>
        <dbReference type="Proteomes" id="UP000431304"/>
    </source>
</evidence>
<dbReference type="GeneID" id="42785847"/>
<evidence type="ECO:0000313" key="1">
    <source>
        <dbReference type="EMBL" id="CUM99252.1"/>
    </source>
</evidence>
<dbReference type="EMBL" id="CYYA01000007">
    <property type="protein sequence ID" value="CUM99252.1"/>
    <property type="molecule type" value="Genomic_DNA"/>
</dbReference>
<organism evidence="1 3">
    <name type="scientific">Eubacterium ramulus</name>
    <dbReference type="NCBI Taxonomy" id="39490"/>
    <lineage>
        <taxon>Bacteria</taxon>
        <taxon>Bacillati</taxon>
        <taxon>Bacillota</taxon>
        <taxon>Clostridia</taxon>
        <taxon>Eubacteriales</taxon>
        <taxon>Eubacteriaceae</taxon>
        <taxon>Eubacterium</taxon>
    </lineage>
</organism>
<dbReference type="EMBL" id="WKRA01000049">
    <property type="protein sequence ID" value="MSD17482.1"/>
    <property type="molecule type" value="Genomic_DNA"/>
</dbReference>
<reference evidence="1 3" key="1">
    <citation type="submission" date="2015-09" db="EMBL/GenBank/DDBJ databases">
        <authorList>
            <consortium name="Pathogen Informatics"/>
        </authorList>
    </citation>
    <scope>NUCLEOTIDE SEQUENCE [LARGE SCALE GENOMIC DNA]</scope>
    <source>
        <strain evidence="1 3">2789STDY5608891</strain>
    </source>
</reference>
<name>A0A173T8W0_EUBRA</name>
<evidence type="ECO:0000313" key="2">
    <source>
        <dbReference type="EMBL" id="MSD17482.1"/>
    </source>
</evidence>
<dbReference type="AlphaFoldDB" id="A0A173T8W0"/>
<proteinExistence type="predicted"/>
<dbReference type="Proteomes" id="UP000095492">
    <property type="component" value="Unassembled WGS sequence"/>
</dbReference>
<dbReference type="STRING" id="39490.ERS852448_01402"/>
<gene>
    <name evidence="1" type="ORF">ERS852448_01402</name>
    <name evidence="2" type="ORF">GKE72_15780</name>
</gene>
<reference evidence="2 4" key="2">
    <citation type="journal article" date="2019" name="Nat. Med.">
        <title>A library of human gut bacterial isolates paired with longitudinal multiomics data enables mechanistic microbiome research.</title>
        <authorList>
            <person name="Poyet M."/>
            <person name="Groussin M."/>
            <person name="Gibbons S.M."/>
            <person name="Avila-Pacheco J."/>
            <person name="Jiang X."/>
            <person name="Kearney S.M."/>
            <person name="Perrotta A.R."/>
            <person name="Berdy B."/>
            <person name="Zhao S."/>
            <person name="Lieberman T.D."/>
            <person name="Swanson P.K."/>
            <person name="Smith M."/>
            <person name="Roesemann S."/>
            <person name="Alexander J.E."/>
            <person name="Rich S.A."/>
            <person name="Livny J."/>
            <person name="Vlamakis H."/>
            <person name="Clish C."/>
            <person name="Bullock K."/>
            <person name="Deik A."/>
            <person name="Scott J."/>
            <person name="Pierce K.A."/>
            <person name="Xavier R.J."/>
            <person name="Alm E.J."/>
        </authorList>
    </citation>
    <scope>NUCLEOTIDE SEQUENCE [LARGE SCALE GENOMIC DNA]</scope>
    <source>
        <strain evidence="2 4">BIOML-A3</strain>
    </source>
</reference>
<dbReference type="RefSeq" id="WP_021738327.1">
    <property type="nucleotide sequence ID" value="NZ_CABKSU010000027.1"/>
</dbReference>
<accession>A0A173T8W0</accession>
<dbReference type="OrthoDB" id="1956532at2"/>
<sequence length="108" mass="12536">MTQEEFNDVFETQMKKCSDILAHKQKEYTGDNTDRLSAFKMAAALQNCNPKAALAGMMSKHVVSIYDMCYSNLLYFELEQWDEKITDSINYLILLKALIEEEHAYESH</sequence>